<dbReference type="RefSeq" id="XP_001010281.2">
    <property type="nucleotide sequence ID" value="XM_001010281.3"/>
</dbReference>
<sequence>MFNLIEQQYLESEKVFDIKINQKSDYYQKNKLTKKQRKKSKEIVLKIKNSNRAKNLMYFSKGKTQSAQSSMTDLGNPNPTPARPQSAIQKNLFNYNIYFSERNQAQQQQSQVAQSQSQANLLNAQIQNSNYSSLNNQNYYNGQQGKNNLSLNQFQINASNQGLAQMQHNQHRHLKSLNNRGAGQGGMRVLMQHSNNKFKPLSIPIAIPKQLNGSQSAQNFGQKRSVTRIKLVGYSGDPEFQMIKDTSEKIMQANDGMLIVNTDEIDNEIDYDLKLKQLKRSSSAFLPAYQAFKSSNNIISNALSQNNNNGNSSNQAQPPAGSFQNQLISVNSASNFKRPYYFLTDKNEPLFSLKQLQEKYPLKHKAKEIIEMHEELQQNFGKLVFNRGNMGSSDNFMPSLQSIYPNLGDLGRFNNGNGNSHNNMPSYNSFTTLSSTQSTTRTAFSLHPSQNQIIDDMSEKRYVYLSIRTAQKFFARESSLPSTFFPFAGNEQQQQNVSSKKGNEQSSLQLETKISNENQLENLQLQNENSNNQNNQWTQNQTILYNNGEPFKLIIELYTKIAPKACENFIKLCEGFISNEGNYLTFRNTQALRIKKNGYIQMGYAKPGVSIYNGYFEDESFAIQHDKPGIIGYCNRGVPHSNSSQFYITLGEMKSFDKKMVAFGRVISGFKHLEKLNKMTLNISSDIPPFSINICDSGVVVGRPSTNQSRKSTSSNISGIGMRSPKSGRNDPLQFGDIDHILDDDSYRVVRPDVFFYKGEKPVKLHTYEQYVIQEADKHKEVAAVEYISLMLAFQSIALQCQELLTHSYAYKNINDLRVEMKNTFVKLLSECQSVALLYDTKDDEVFIESNYGKFVVAFTSLDVDHLYDLNNCGSLFVIYRKTTTSFRPAKRTDLLQSGENIYGAGYIMYGQSTQIVFHTGHRLNGFTYDPEDNLFVLTHPRIKASKRGGIISCDESVLHLSDENISKFIKRKKISKESYVCRYVGSRVADFHRTLLYGGIVIFPQNNVNIFDAFTLSYIIDKAWDRSSCGQDGQVLIKKPNELTDQIQLYIGFSQDVLEIDNLYLSIRRKNSLYKIHEIPSSKTIKSSYSIHKSSINSPSKNQQPMLFQ</sequence>
<dbReference type="GeneID" id="7826465"/>
<feature type="compositionally biased region" description="Low complexity" evidence="8">
    <location>
        <begin position="303"/>
        <end position="316"/>
    </location>
</feature>
<evidence type="ECO:0000256" key="8">
    <source>
        <dbReference type="SAM" id="MobiDB-lite"/>
    </source>
</evidence>
<organism evidence="10 11">
    <name type="scientific">Tetrahymena thermophila (strain SB210)</name>
    <dbReference type="NCBI Taxonomy" id="312017"/>
    <lineage>
        <taxon>Eukaryota</taxon>
        <taxon>Sar</taxon>
        <taxon>Alveolata</taxon>
        <taxon>Ciliophora</taxon>
        <taxon>Intramacronucleata</taxon>
        <taxon>Oligohymenophorea</taxon>
        <taxon>Hymenostomatida</taxon>
        <taxon>Tetrahymenina</taxon>
        <taxon>Tetrahymenidae</taxon>
        <taxon>Tetrahymena</taxon>
    </lineage>
</organism>
<keyword evidence="4 6" id="KW-0378">Hydrolase</keyword>
<feature type="region of interest" description="Disordered" evidence="8">
    <location>
        <begin position="303"/>
        <end position="322"/>
    </location>
</feature>
<keyword evidence="11" id="KW-1185">Reference proteome</keyword>
<evidence type="ECO:0000256" key="7">
    <source>
        <dbReference type="SAM" id="Coils"/>
    </source>
</evidence>
<dbReference type="PANTHER" id="PTHR11556">
    <property type="entry name" value="FRUCTOSE-1,6-BISPHOSPHATASE-RELATED"/>
    <property type="match status" value="1"/>
</dbReference>
<dbReference type="eggNOG" id="KOG1458">
    <property type="taxonomic scope" value="Eukaryota"/>
</dbReference>
<dbReference type="GO" id="GO:0005986">
    <property type="term" value="P:sucrose biosynthetic process"/>
    <property type="evidence" value="ECO:0007669"/>
    <property type="project" value="TreeGrafter"/>
</dbReference>
<feature type="region of interest" description="Disordered" evidence="8">
    <location>
        <begin position="704"/>
        <end position="728"/>
    </location>
</feature>
<dbReference type="InterPro" id="IPR002130">
    <property type="entry name" value="Cyclophilin-type_PPIase_dom"/>
</dbReference>
<dbReference type="eggNOG" id="KOG0546">
    <property type="taxonomic scope" value="Eukaryota"/>
</dbReference>
<feature type="compositionally biased region" description="Polar residues" evidence="8">
    <location>
        <begin position="704"/>
        <end position="718"/>
    </location>
</feature>
<dbReference type="GO" id="GO:0030388">
    <property type="term" value="P:fructose 1,6-bisphosphate metabolic process"/>
    <property type="evidence" value="ECO:0007669"/>
    <property type="project" value="TreeGrafter"/>
</dbReference>
<dbReference type="GO" id="GO:0042132">
    <property type="term" value="F:fructose 1,6-bisphosphate 1-phosphatase activity"/>
    <property type="evidence" value="ECO:0007669"/>
    <property type="project" value="UniProtKB-EC"/>
</dbReference>
<feature type="coiled-coil region" evidence="7">
    <location>
        <begin position="513"/>
        <end position="540"/>
    </location>
</feature>
<evidence type="ECO:0000313" key="11">
    <source>
        <dbReference type="Proteomes" id="UP000009168"/>
    </source>
</evidence>
<dbReference type="PROSITE" id="PS50072">
    <property type="entry name" value="CSA_PPIASE_2"/>
    <property type="match status" value="1"/>
</dbReference>
<dbReference type="Gene3D" id="2.40.100.10">
    <property type="entry name" value="Cyclophilin-like"/>
    <property type="match status" value="1"/>
</dbReference>
<dbReference type="Gene3D" id="3.40.190.80">
    <property type="match status" value="1"/>
</dbReference>
<dbReference type="EC" id="3.1.3.11" evidence="3"/>
<dbReference type="KEGG" id="tet:TTHERM_01018330"/>
<dbReference type="Pfam" id="PF00316">
    <property type="entry name" value="FBPase"/>
    <property type="match status" value="1"/>
</dbReference>
<protein>
    <recommendedName>
        <fullName evidence="3">fructose-bisphosphatase</fullName>
        <ecNumber evidence="3">3.1.3.11</ecNumber>
    </recommendedName>
</protein>
<evidence type="ECO:0000256" key="5">
    <source>
        <dbReference type="ARBA" id="ARBA00023277"/>
    </source>
</evidence>
<name>Q22XP3_TETTS</name>
<dbReference type="Pfam" id="PF00160">
    <property type="entry name" value="Pro_isomerase"/>
    <property type="match status" value="1"/>
</dbReference>
<dbReference type="InParanoid" id="Q22XP3"/>
<dbReference type="PANTHER" id="PTHR11556:SF41">
    <property type="entry name" value="FRUCTOSE-1,6-BISPHOSPHATASE, CYTOSOLIC"/>
    <property type="match status" value="1"/>
</dbReference>
<dbReference type="HOGENOM" id="CLU_283510_0_0_1"/>
<dbReference type="OrthoDB" id="271386at2759"/>
<dbReference type="InterPro" id="IPR044015">
    <property type="entry name" value="FBPase_C_dom"/>
</dbReference>
<dbReference type="STRING" id="312017.Q22XP3"/>
<keyword evidence="5 6" id="KW-0119">Carbohydrate metabolism</keyword>
<evidence type="ECO:0000256" key="2">
    <source>
        <dbReference type="ARBA" id="ARBA00010941"/>
    </source>
</evidence>
<dbReference type="PRINTS" id="PR00115">
    <property type="entry name" value="F16BPHPHTASE"/>
</dbReference>
<dbReference type="GO" id="GO:0006002">
    <property type="term" value="P:fructose 6-phosphate metabolic process"/>
    <property type="evidence" value="ECO:0007669"/>
    <property type="project" value="TreeGrafter"/>
</dbReference>
<dbReference type="GO" id="GO:0005829">
    <property type="term" value="C:cytosol"/>
    <property type="evidence" value="ECO:0007669"/>
    <property type="project" value="TreeGrafter"/>
</dbReference>
<dbReference type="Pfam" id="PF18913">
    <property type="entry name" value="FBPase_C"/>
    <property type="match status" value="1"/>
</dbReference>
<comment type="similarity">
    <text evidence="2 6">Belongs to the FBPase class 1 family.</text>
</comment>
<dbReference type="Proteomes" id="UP000009168">
    <property type="component" value="Unassembled WGS sequence"/>
</dbReference>
<dbReference type="EMBL" id="GG662805">
    <property type="protein sequence ID" value="EAR90036.2"/>
    <property type="molecule type" value="Genomic_DNA"/>
</dbReference>
<evidence type="ECO:0000313" key="10">
    <source>
        <dbReference type="EMBL" id="EAR90036.2"/>
    </source>
</evidence>
<dbReference type="InterPro" id="IPR033391">
    <property type="entry name" value="FBPase_N"/>
</dbReference>
<evidence type="ECO:0000256" key="6">
    <source>
        <dbReference type="RuleBase" id="RU000508"/>
    </source>
</evidence>
<dbReference type="GO" id="GO:0006094">
    <property type="term" value="P:gluconeogenesis"/>
    <property type="evidence" value="ECO:0007669"/>
    <property type="project" value="TreeGrafter"/>
</dbReference>
<reference evidence="11" key="1">
    <citation type="journal article" date="2006" name="PLoS Biol.">
        <title>Macronuclear genome sequence of the ciliate Tetrahymena thermophila, a model eukaryote.</title>
        <authorList>
            <person name="Eisen J.A."/>
            <person name="Coyne R.S."/>
            <person name="Wu M."/>
            <person name="Wu D."/>
            <person name="Thiagarajan M."/>
            <person name="Wortman J.R."/>
            <person name="Badger J.H."/>
            <person name="Ren Q."/>
            <person name="Amedeo P."/>
            <person name="Jones K.M."/>
            <person name="Tallon L.J."/>
            <person name="Delcher A.L."/>
            <person name="Salzberg S.L."/>
            <person name="Silva J.C."/>
            <person name="Haas B.J."/>
            <person name="Majoros W.H."/>
            <person name="Farzad M."/>
            <person name="Carlton J.M."/>
            <person name="Smith R.K. Jr."/>
            <person name="Garg J."/>
            <person name="Pearlman R.E."/>
            <person name="Karrer K.M."/>
            <person name="Sun L."/>
            <person name="Manning G."/>
            <person name="Elde N.C."/>
            <person name="Turkewitz A.P."/>
            <person name="Asai D.J."/>
            <person name="Wilkes D.E."/>
            <person name="Wang Y."/>
            <person name="Cai H."/>
            <person name="Collins K."/>
            <person name="Stewart B.A."/>
            <person name="Lee S.R."/>
            <person name="Wilamowska K."/>
            <person name="Weinberg Z."/>
            <person name="Ruzzo W.L."/>
            <person name="Wloga D."/>
            <person name="Gaertig J."/>
            <person name="Frankel J."/>
            <person name="Tsao C.-C."/>
            <person name="Gorovsky M.A."/>
            <person name="Keeling P.J."/>
            <person name="Waller R.F."/>
            <person name="Patron N.J."/>
            <person name="Cherry J.M."/>
            <person name="Stover N.A."/>
            <person name="Krieger C.J."/>
            <person name="del Toro C."/>
            <person name="Ryder H.F."/>
            <person name="Williamson S.C."/>
            <person name="Barbeau R.A."/>
            <person name="Hamilton E.P."/>
            <person name="Orias E."/>
        </authorList>
    </citation>
    <scope>NUCLEOTIDE SEQUENCE [LARGE SCALE GENOMIC DNA]</scope>
    <source>
        <strain evidence="11">SB210</strain>
    </source>
</reference>
<dbReference type="SUPFAM" id="SSF50891">
    <property type="entry name" value="Cyclophilin-like"/>
    <property type="match status" value="1"/>
</dbReference>
<proteinExistence type="inferred from homology"/>
<dbReference type="GO" id="GO:0006000">
    <property type="term" value="P:fructose metabolic process"/>
    <property type="evidence" value="ECO:0007669"/>
    <property type="project" value="TreeGrafter"/>
</dbReference>
<keyword evidence="7" id="KW-0175">Coiled coil</keyword>
<evidence type="ECO:0000256" key="1">
    <source>
        <dbReference type="ARBA" id="ARBA00001273"/>
    </source>
</evidence>
<gene>
    <name evidence="10" type="ORF">TTHERM_01018330</name>
</gene>
<dbReference type="Gene3D" id="3.30.540.10">
    <property type="entry name" value="Fructose-1,6-Bisphosphatase, subunit A, domain 1"/>
    <property type="match status" value="1"/>
</dbReference>
<dbReference type="InterPro" id="IPR028343">
    <property type="entry name" value="FBPtase"/>
</dbReference>
<dbReference type="SUPFAM" id="SSF56655">
    <property type="entry name" value="Carbohydrate phosphatase"/>
    <property type="match status" value="1"/>
</dbReference>
<dbReference type="GO" id="GO:0003755">
    <property type="term" value="F:peptidyl-prolyl cis-trans isomerase activity"/>
    <property type="evidence" value="ECO:0007669"/>
    <property type="project" value="InterPro"/>
</dbReference>
<evidence type="ECO:0000256" key="4">
    <source>
        <dbReference type="ARBA" id="ARBA00022801"/>
    </source>
</evidence>
<dbReference type="CDD" id="cd00317">
    <property type="entry name" value="cyclophilin"/>
    <property type="match status" value="1"/>
</dbReference>
<evidence type="ECO:0000256" key="3">
    <source>
        <dbReference type="ARBA" id="ARBA00013093"/>
    </source>
</evidence>
<dbReference type="InterPro" id="IPR000146">
    <property type="entry name" value="FBPase_class-1"/>
</dbReference>
<dbReference type="AlphaFoldDB" id="Q22XP3"/>
<comment type="catalytic activity">
    <reaction evidence="1">
        <text>beta-D-fructose 1,6-bisphosphate + H2O = beta-D-fructose 6-phosphate + phosphate</text>
        <dbReference type="Rhea" id="RHEA:11064"/>
        <dbReference type="ChEBI" id="CHEBI:15377"/>
        <dbReference type="ChEBI" id="CHEBI:32966"/>
        <dbReference type="ChEBI" id="CHEBI:43474"/>
        <dbReference type="ChEBI" id="CHEBI:57634"/>
        <dbReference type="EC" id="3.1.3.11"/>
    </reaction>
</comment>
<evidence type="ECO:0000259" key="9">
    <source>
        <dbReference type="PROSITE" id="PS50072"/>
    </source>
</evidence>
<accession>Q22XP3</accession>
<feature type="domain" description="PPIase cyclophilin-type" evidence="9">
    <location>
        <begin position="552"/>
        <end position="699"/>
    </location>
</feature>
<dbReference type="InterPro" id="IPR029000">
    <property type="entry name" value="Cyclophilin-like_dom_sf"/>
</dbReference>